<dbReference type="PANTHER" id="PTHR43555:SF1">
    <property type="entry name" value="PHOSPHORIBOSYLFORMYLGLYCINAMIDINE SYNTHASE SUBUNIT PURL"/>
    <property type="match status" value="1"/>
</dbReference>
<dbReference type="EMBL" id="FOPM01000008">
    <property type="protein sequence ID" value="SFG70552.1"/>
    <property type="molecule type" value="Genomic_DNA"/>
</dbReference>
<feature type="domain" description="PurM-like C-terminal" evidence="10">
    <location>
        <begin position="568"/>
        <end position="705"/>
    </location>
</feature>
<comment type="pathway">
    <text evidence="8">Purine metabolism; IMP biosynthesis via de novo pathway; 5-amino-1-(5-phospho-D-ribosyl)imidazole from N(2)-formyl-N(1)-(5-phospho-D-ribosyl)glycinamide: step 1/2.</text>
</comment>
<keyword evidence="5 8" id="KW-0658">Purine biosynthesis</keyword>
<feature type="binding site" evidence="8">
    <location>
        <position position="117"/>
    </location>
    <ligand>
        <name>Mg(2+)</name>
        <dbReference type="ChEBI" id="CHEBI:18420"/>
        <label>2</label>
    </ligand>
</feature>
<comment type="subcellular location">
    <subcellularLocation>
        <location evidence="8">Cytoplasm</location>
    </subcellularLocation>
</comment>
<dbReference type="FunFam" id="3.30.1330.10:FF:000004">
    <property type="entry name" value="Phosphoribosylformylglycinamidine synthase subunit PurL"/>
    <property type="match status" value="1"/>
</dbReference>
<feature type="binding site" evidence="8">
    <location>
        <begin position="312"/>
        <end position="314"/>
    </location>
    <ligand>
        <name>substrate</name>
    </ligand>
</feature>
<feature type="binding site" evidence="8">
    <location>
        <position position="93"/>
    </location>
    <ligand>
        <name>Mg(2+)</name>
        <dbReference type="ChEBI" id="CHEBI:18420"/>
        <label>1</label>
    </ligand>
</feature>
<comment type="caution">
    <text evidence="8">Lacks conserved residue(s) required for the propagation of feature annotation.</text>
</comment>
<dbReference type="GO" id="GO:0005524">
    <property type="term" value="F:ATP binding"/>
    <property type="evidence" value="ECO:0007669"/>
    <property type="project" value="UniProtKB-UniRule"/>
</dbReference>
<comment type="similarity">
    <text evidence="8">Belongs to the FGAMS family.</text>
</comment>
<dbReference type="AlphaFoldDB" id="A0A1I2U091"/>
<keyword evidence="1 8" id="KW-0963">Cytoplasm</keyword>
<dbReference type="GO" id="GO:0004642">
    <property type="term" value="F:phosphoribosylformylglycinamidine synthase activity"/>
    <property type="evidence" value="ECO:0007669"/>
    <property type="project" value="UniProtKB-UniRule"/>
</dbReference>
<evidence type="ECO:0000256" key="6">
    <source>
        <dbReference type="ARBA" id="ARBA00022840"/>
    </source>
</evidence>
<evidence type="ECO:0000259" key="10">
    <source>
        <dbReference type="Pfam" id="PF02769"/>
    </source>
</evidence>
<dbReference type="Gene3D" id="3.90.650.10">
    <property type="entry name" value="PurM-like C-terminal domain"/>
    <property type="match status" value="2"/>
</dbReference>
<sequence length="741" mass="77729">MFRNDVPITPELVRQHGLTPDEYERFRGLIGRDPTLTELGIVSAMWNEHCSYKSSRKHLRGLPTKAPWVIQGPGENAGVIDIGDGLACVFKMESHNHPSFIEPYQGATTGVGGILRDVFTMGARPIAALNALRFGSPDHPRTRHLVSGVVAGIGGYGNSFGVPTVGGLMGFHSRYDGNILVNAMAVGLARTDAIFYAAATGVGNPIVYLGSKTGRDGIHGATMASAEFDDASESKRPTVQVGDPFAEKLLLEACLELMASGAVIAIQDMGAAGLTCSAVEMGAKGDLGVELHIEKVPAREEGMTAYEMMLSESQERMLMVLKPGLEAEAEAIFVKWGLDFAIIGHTTDTLRFVVKHDGVVMADLPIKELGDEAPLYDRPHIANTHQPVVLASEVPETVGSAEALKRLIGSPDLSSKRWVYEQYDHFIGGNTVQKPGGDAAIVRVEDGPKGLAMTADVTPRYCEADPVEGGRQAVAEAWRNLTAVGATPLAITDNLNFGNPEKPEVMGQLVGCLKGIGEACLALDFPVVSGNVSLYNETNGVGILPTPTIGGVGVLADVTRHATIGLKREGDVLVLVGETAGWLGQSAYLSVIAGREEGAPPPVDLAVERRNGDFVRGLIVSGQVDTVHDLSDGGLAVALAEMALAGGLGAALPEVPAGLAPHAYLFGEDQARYLLAVDPETAPDLLYSASAQGIDALVVGVTGGDTLTLPGGETIAVAALREAHEGWLPAYMASQPAGVTA</sequence>
<dbReference type="OrthoDB" id="9804441at2"/>
<keyword evidence="2 8" id="KW-0436">Ligase</keyword>
<feature type="active site" description="Proton acceptor" evidence="8">
    <location>
        <position position="95"/>
    </location>
</feature>
<dbReference type="SUPFAM" id="SSF55326">
    <property type="entry name" value="PurM N-terminal domain-like"/>
    <property type="match status" value="2"/>
</dbReference>
<evidence type="ECO:0000256" key="8">
    <source>
        <dbReference type="HAMAP-Rule" id="MF_00420"/>
    </source>
</evidence>
<feature type="binding site" evidence="8">
    <location>
        <begin position="94"/>
        <end position="97"/>
    </location>
    <ligand>
        <name>substrate</name>
    </ligand>
</feature>
<dbReference type="CDD" id="cd02204">
    <property type="entry name" value="PurL_repeat2"/>
    <property type="match status" value="1"/>
</dbReference>
<comment type="catalytic activity">
    <reaction evidence="8">
        <text>N(2)-formyl-N(1)-(5-phospho-beta-D-ribosyl)glycinamide + L-glutamine + ATP + H2O = 2-formamido-N(1)-(5-O-phospho-beta-D-ribosyl)acetamidine + L-glutamate + ADP + phosphate + H(+)</text>
        <dbReference type="Rhea" id="RHEA:17129"/>
        <dbReference type="ChEBI" id="CHEBI:15377"/>
        <dbReference type="ChEBI" id="CHEBI:15378"/>
        <dbReference type="ChEBI" id="CHEBI:29985"/>
        <dbReference type="ChEBI" id="CHEBI:30616"/>
        <dbReference type="ChEBI" id="CHEBI:43474"/>
        <dbReference type="ChEBI" id="CHEBI:58359"/>
        <dbReference type="ChEBI" id="CHEBI:147286"/>
        <dbReference type="ChEBI" id="CHEBI:147287"/>
        <dbReference type="ChEBI" id="CHEBI:456216"/>
        <dbReference type="EC" id="6.3.5.3"/>
    </reaction>
</comment>
<dbReference type="STRING" id="582675.SAMN05192565_108173"/>
<evidence type="ECO:0000256" key="5">
    <source>
        <dbReference type="ARBA" id="ARBA00022755"/>
    </source>
</evidence>
<accession>A0A1I2U091</accession>
<evidence type="ECO:0000313" key="13">
    <source>
        <dbReference type="Proteomes" id="UP000199229"/>
    </source>
</evidence>
<keyword evidence="3 8" id="KW-0479">Metal-binding</keyword>
<feature type="binding site" evidence="8">
    <location>
        <position position="530"/>
    </location>
    <ligand>
        <name>ATP</name>
        <dbReference type="ChEBI" id="CHEBI:30616"/>
    </ligand>
</feature>
<feature type="binding site" evidence="8">
    <location>
        <position position="493"/>
    </location>
    <ligand>
        <name>ATP</name>
        <dbReference type="ChEBI" id="CHEBI:30616"/>
    </ligand>
</feature>
<feature type="binding site" evidence="8">
    <location>
        <position position="52"/>
    </location>
    <ligand>
        <name>ATP</name>
        <dbReference type="ChEBI" id="CHEBI:30616"/>
    </ligand>
</feature>
<dbReference type="GO" id="GO:0006189">
    <property type="term" value="P:'de novo' IMP biosynthetic process"/>
    <property type="evidence" value="ECO:0007669"/>
    <property type="project" value="UniProtKB-UniRule"/>
</dbReference>
<comment type="subunit">
    <text evidence="8">Monomer. Part of the FGAM synthase complex composed of 1 PurL, 1 PurQ and 2 PurS subunits.</text>
</comment>
<dbReference type="PANTHER" id="PTHR43555">
    <property type="entry name" value="PHOSPHORIBOSYLFORMYLGLYCINAMIDINE SYNTHASE SUBUNIT PURL"/>
    <property type="match status" value="1"/>
</dbReference>
<evidence type="ECO:0000259" key="11">
    <source>
        <dbReference type="Pfam" id="PF18072"/>
    </source>
</evidence>
<feature type="active site" evidence="8">
    <location>
        <position position="49"/>
    </location>
</feature>
<keyword evidence="13" id="KW-1185">Reference proteome</keyword>
<keyword evidence="6 8" id="KW-0067">ATP-binding</keyword>
<feature type="binding site" evidence="8">
    <location>
        <position position="116"/>
    </location>
    <ligand>
        <name>substrate</name>
    </ligand>
</feature>
<dbReference type="InterPro" id="IPR041609">
    <property type="entry name" value="PurL_linker"/>
</dbReference>
<feature type="binding site" evidence="8">
    <location>
        <position position="533"/>
    </location>
    <ligand>
        <name>substrate</name>
    </ligand>
</feature>
<evidence type="ECO:0000256" key="4">
    <source>
        <dbReference type="ARBA" id="ARBA00022741"/>
    </source>
</evidence>
<dbReference type="CDD" id="cd02203">
    <property type="entry name" value="PurL_repeat1"/>
    <property type="match status" value="1"/>
</dbReference>
<dbReference type="RefSeq" id="WP_091971211.1">
    <property type="nucleotide sequence ID" value="NZ_FOPM01000008.1"/>
</dbReference>
<dbReference type="InterPro" id="IPR036921">
    <property type="entry name" value="PurM-like_N_sf"/>
</dbReference>
<feature type="binding site" evidence="8">
    <location>
        <position position="531"/>
    </location>
    <ligand>
        <name>Mg(2+)</name>
        <dbReference type="ChEBI" id="CHEBI:18420"/>
        <label>1</label>
    </ligand>
</feature>
<dbReference type="Proteomes" id="UP000199229">
    <property type="component" value="Unassembled WGS sequence"/>
</dbReference>
<dbReference type="GO" id="GO:0000287">
    <property type="term" value="F:magnesium ion binding"/>
    <property type="evidence" value="ECO:0007669"/>
    <property type="project" value="UniProtKB-UniRule"/>
</dbReference>
<feature type="domain" description="PurM-like C-terminal" evidence="10">
    <location>
        <begin position="202"/>
        <end position="355"/>
    </location>
</feature>
<dbReference type="SUPFAM" id="SSF56042">
    <property type="entry name" value="PurM C-terminal domain-like"/>
    <property type="match status" value="2"/>
</dbReference>
<dbReference type="HAMAP" id="MF_00420">
    <property type="entry name" value="PurL_2"/>
    <property type="match status" value="1"/>
</dbReference>
<feature type="domain" description="PurM-like N-terminal" evidence="9">
    <location>
        <begin position="436"/>
        <end position="554"/>
    </location>
</feature>
<proteinExistence type="inferred from homology"/>
<evidence type="ECO:0000313" key="12">
    <source>
        <dbReference type="EMBL" id="SFG70552.1"/>
    </source>
</evidence>
<keyword evidence="4 8" id="KW-0547">Nucleotide-binding</keyword>
<protein>
    <recommendedName>
        <fullName evidence="8">Phosphoribosylformylglycinamidine synthase subunit PurL</fullName>
        <shortName evidence="8">FGAM synthase</shortName>
        <ecNumber evidence="8">6.3.5.3</ecNumber>
    </recommendedName>
    <alternativeName>
        <fullName evidence="8">Formylglycinamide ribonucleotide amidotransferase subunit II</fullName>
        <shortName evidence="8">FGAR amidotransferase II</shortName>
        <shortName evidence="8">FGAR-AT II</shortName>
    </alternativeName>
    <alternativeName>
        <fullName evidence="8">Glutamine amidotransferase PurL</fullName>
    </alternativeName>
    <alternativeName>
        <fullName evidence="8">Phosphoribosylformylglycinamidine synthase subunit II</fullName>
    </alternativeName>
</protein>
<dbReference type="InterPro" id="IPR016188">
    <property type="entry name" value="PurM-like_N"/>
</dbReference>
<dbReference type="Gene3D" id="3.30.1330.10">
    <property type="entry name" value="PurM-like, N-terminal domain"/>
    <property type="match status" value="2"/>
</dbReference>
<evidence type="ECO:0000259" key="9">
    <source>
        <dbReference type="Pfam" id="PF00586"/>
    </source>
</evidence>
<dbReference type="InterPro" id="IPR036676">
    <property type="entry name" value="PurM-like_C_sf"/>
</dbReference>
<dbReference type="Pfam" id="PF00586">
    <property type="entry name" value="AIRS"/>
    <property type="match status" value="2"/>
</dbReference>
<reference evidence="13" key="1">
    <citation type="submission" date="2016-10" db="EMBL/GenBank/DDBJ databases">
        <authorList>
            <person name="Varghese N."/>
            <person name="Submissions S."/>
        </authorList>
    </citation>
    <scope>NUCLEOTIDE SEQUENCE [LARGE SCALE GENOMIC DNA]</scope>
    <source>
        <strain evidence="13">Gh-105</strain>
    </source>
</reference>
<comment type="function">
    <text evidence="8">Part of the phosphoribosylformylglycinamidine synthase complex involved in the purines biosynthetic pathway. Catalyzes the ATP-dependent conversion of formylglycinamide ribonucleotide (FGAR) and glutamine to yield formylglycinamidine ribonucleotide (FGAM) and glutamate. The FGAM synthase complex is composed of three subunits. PurQ produces an ammonia molecule by converting glutamine to glutamate. PurL transfers the ammonia molecule to FGAR to form FGAM in an ATP-dependent manner. PurS interacts with PurQ and PurL and is thought to assist in the transfer of the ammonia molecule from PurQ to PurL.</text>
</comment>
<evidence type="ECO:0000256" key="1">
    <source>
        <dbReference type="ARBA" id="ARBA00022490"/>
    </source>
</evidence>
<dbReference type="PIRSF" id="PIRSF001587">
    <property type="entry name" value="FGAM_synthase_II"/>
    <property type="match status" value="1"/>
</dbReference>
<dbReference type="Pfam" id="PF02769">
    <property type="entry name" value="AIRS_C"/>
    <property type="match status" value="2"/>
</dbReference>
<dbReference type="GO" id="GO:0005737">
    <property type="term" value="C:cytoplasm"/>
    <property type="evidence" value="ECO:0007669"/>
    <property type="project" value="UniProtKB-SubCell"/>
</dbReference>
<dbReference type="NCBIfam" id="TIGR01736">
    <property type="entry name" value="FGAM_synth_II"/>
    <property type="match status" value="1"/>
</dbReference>
<dbReference type="Pfam" id="PF18072">
    <property type="entry name" value="FGAR-AT_linker"/>
    <property type="match status" value="1"/>
</dbReference>
<evidence type="ECO:0000256" key="3">
    <source>
        <dbReference type="ARBA" id="ARBA00022723"/>
    </source>
</evidence>
<evidence type="ECO:0000256" key="2">
    <source>
        <dbReference type="ARBA" id="ARBA00022598"/>
    </source>
</evidence>
<feature type="domain" description="PurM-like N-terminal" evidence="9">
    <location>
        <begin position="74"/>
        <end position="188"/>
    </location>
</feature>
<dbReference type="EC" id="6.3.5.3" evidence="8"/>
<feature type="binding site" evidence="8">
    <location>
        <position position="268"/>
    </location>
    <ligand>
        <name>Mg(2+)</name>
        <dbReference type="ChEBI" id="CHEBI:18420"/>
        <label>2</label>
    </ligand>
</feature>
<name>A0A1I2U091_9HYPH</name>
<dbReference type="InterPro" id="IPR010074">
    <property type="entry name" value="PRibForGlyAmidine_synth_PurL"/>
</dbReference>
<feature type="domain" description="Phosphoribosylformylglycinamidine synthase linker" evidence="11">
    <location>
        <begin position="14"/>
        <end position="53"/>
    </location>
</feature>
<dbReference type="InterPro" id="IPR010918">
    <property type="entry name" value="PurM-like_C_dom"/>
</dbReference>
<feature type="binding site" evidence="8">
    <location>
        <position position="91"/>
    </location>
    <ligand>
        <name>ATP</name>
        <dbReference type="ChEBI" id="CHEBI:30616"/>
    </ligand>
</feature>
<dbReference type="UniPathway" id="UPA00074">
    <property type="reaction ID" value="UER00128"/>
</dbReference>
<evidence type="ECO:0000256" key="7">
    <source>
        <dbReference type="ARBA" id="ARBA00022842"/>
    </source>
</evidence>
<organism evidence="12 13">
    <name type="scientific">Methylobacterium gossipiicola</name>
    <dbReference type="NCBI Taxonomy" id="582675"/>
    <lineage>
        <taxon>Bacteria</taxon>
        <taxon>Pseudomonadati</taxon>
        <taxon>Pseudomonadota</taxon>
        <taxon>Alphaproteobacteria</taxon>
        <taxon>Hyphomicrobiales</taxon>
        <taxon>Methylobacteriaceae</taxon>
        <taxon>Methylobacterium</taxon>
    </lineage>
</organism>
<keyword evidence="7 8" id="KW-0460">Magnesium</keyword>
<dbReference type="NCBIfam" id="NF002290">
    <property type="entry name" value="PRK01213.1"/>
    <property type="match status" value="1"/>
</dbReference>
<gene>
    <name evidence="8" type="primary">purL</name>
    <name evidence="12" type="ORF">SAMN05192565_108173</name>
</gene>
<feature type="binding site" evidence="8">
    <location>
        <position position="240"/>
    </location>
    <ligand>
        <name>substrate</name>
    </ligand>
</feature>